<evidence type="ECO:0000313" key="1">
    <source>
        <dbReference type="EMBL" id="JAR95778.1"/>
    </source>
</evidence>
<proteinExistence type="predicted"/>
<reference evidence="1" key="2">
    <citation type="journal article" date="2017" name="J. Med. Entomol.">
        <title>Transcriptome Analysis of the Triatoma infestans (Hemiptera: Reduviidae) Integument.</title>
        <authorList>
            <person name="Calderon-Fernandez G.M."/>
            <person name="Moriconi D.E."/>
            <person name="Dulbecco A.B."/>
            <person name="Juarez M.P."/>
        </authorList>
    </citation>
    <scope>NUCLEOTIDE SEQUENCE</scope>
    <source>
        <strain evidence="1">Int1</strain>
        <tissue evidence="1">Integument</tissue>
    </source>
</reference>
<feature type="non-terminal residue" evidence="1">
    <location>
        <position position="95"/>
    </location>
</feature>
<dbReference type="EMBL" id="GEMB01007661">
    <property type="protein sequence ID" value="JAR95778.1"/>
    <property type="molecule type" value="Transcribed_RNA"/>
</dbReference>
<dbReference type="AlphaFoldDB" id="A0A170UCT1"/>
<protein>
    <submittedName>
        <fullName evidence="1">Uncharacterized protein</fullName>
    </submittedName>
</protein>
<sequence>MSPSSTSTTSHQITMPSLYWYESITGVKPTSTDNLQPAGNNNSLKCKIIDNNDKGVEENGLDREKIIRDCDTNKYLHKKFKKIATLEETPRAKAV</sequence>
<accession>A0A170UCT1</accession>
<reference evidence="1" key="1">
    <citation type="submission" date="2016-04" db="EMBL/GenBank/DDBJ databases">
        <authorList>
            <person name="Calderon-Fernandez G.M.Sr."/>
        </authorList>
    </citation>
    <scope>NUCLEOTIDE SEQUENCE</scope>
    <source>
        <strain evidence="1">Int1</strain>
        <tissue evidence="1">Integument</tissue>
    </source>
</reference>
<organism evidence="1">
    <name type="scientific">Triatoma infestans</name>
    <name type="common">Assassin bug</name>
    <dbReference type="NCBI Taxonomy" id="30076"/>
    <lineage>
        <taxon>Eukaryota</taxon>
        <taxon>Metazoa</taxon>
        <taxon>Ecdysozoa</taxon>
        <taxon>Arthropoda</taxon>
        <taxon>Hexapoda</taxon>
        <taxon>Insecta</taxon>
        <taxon>Pterygota</taxon>
        <taxon>Neoptera</taxon>
        <taxon>Paraneoptera</taxon>
        <taxon>Hemiptera</taxon>
        <taxon>Heteroptera</taxon>
        <taxon>Panheteroptera</taxon>
        <taxon>Cimicomorpha</taxon>
        <taxon>Reduviidae</taxon>
        <taxon>Triatominae</taxon>
        <taxon>Triatoma</taxon>
    </lineage>
</organism>
<name>A0A170UCT1_TRIIF</name>